<dbReference type="InterPro" id="IPR056597">
    <property type="entry name" value="ARM_LRRK2"/>
</dbReference>
<comment type="caution">
    <text evidence="4">The sequence shown here is derived from an EMBL/GenBank/DDBJ whole genome shotgun (WGS) entry which is preliminary data.</text>
</comment>
<reference evidence="4" key="1">
    <citation type="submission" date="2020-06" db="EMBL/GenBank/DDBJ databases">
        <authorList>
            <consortium name="Plant Systems Biology data submission"/>
        </authorList>
    </citation>
    <scope>NUCLEOTIDE SEQUENCE</scope>
    <source>
        <strain evidence="4">D6</strain>
    </source>
</reference>
<feature type="compositionally biased region" description="Pro residues" evidence="2">
    <location>
        <begin position="7"/>
        <end position="23"/>
    </location>
</feature>
<name>A0A9N8EVC9_9STRA</name>
<evidence type="ECO:0000313" key="4">
    <source>
        <dbReference type="EMBL" id="CAB9527388.1"/>
    </source>
</evidence>
<sequence length="291" mass="32082">MAQSDPPLGPPPAKKPRRVSPPEPELKAELQSRTCCSAETVVSFSTDSVANTTVPDDECSVQVLEIKKEEDEIPDLLFVELQKENVEDVVSALKRMRELFLSSNTNAVKNWKAAAPLGPISLVVLAMRKWPDHQDIQNYSCRSLANMLSVSWKHGLGKFAMVKSGGIEAVVRSLKTFSESLELQFVGCCTLMNAFKLHPNDPRSVAEGMIRFVENLDGIDIIVGMMKRFPDHVGLLSACCTLLIGLTVIKNNHGTMIKNGAVEAVACVQKNHCDNESLKKRTIKFLMDVFA</sequence>
<dbReference type="AlphaFoldDB" id="A0A9N8EVC9"/>
<dbReference type="Proteomes" id="UP001153069">
    <property type="component" value="Unassembled WGS sequence"/>
</dbReference>
<dbReference type="InterPro" id="IPR011989">
    <property type="entry name" value="ARM-like"/>
</dbReference>
<protein>
    <submittedName>
        <fullName evidence="4">Chromosome 9 open reading frame 96</fullName>
    </submittedName>
</protein>
<evidence type="ECO:0000256" key="1">
    <source>
        <dbReference type="ARBA" id="ARBA00022737"/>
    </source>
</evidence>
<feature type="region of interest" description="Disordered" evidence="2">
    <location>
        <begin position="1"/>
        <end position="32"/>
    </location>
</feature>
<evidence type="ECO:0000259" key="3">
    <source>
        <dbReference type="Pfam" id="PF23744"/>
    </source>
</evidence>
<gene>
    <name evidence="4" type="ORF">SEMRO_1987_G309580.1</name>
</gene>
<dbReference type="PANTHER" id="PTHR22895">
    <property type="entry name" value="ARMADILLO REPEAT-CONTAINING PROTEIN 6"/>
    <property type="match status" value="1"/>
</dbReference>
<dbReference type="Gene3D" id="1.25.10.10">
    <property type="entry name" value="Leucine-rich Repeat Variant"/>
    <property type="match status" value="1"/>
</dbReference>
<organism evidence="4 5">
    <name type="scientific">Seminavis robusta</name>
    <dbReference type="NCBI Taxonomy" id="568900"/>
    <lineage>
        <taxon>Eukaryota</taxon>
        <taxon>Sar</taxon>
        <taxon>Stramenopiles</taxon>
        <taxon>Ochrophyta</taxon>
        <taxon>Bacillariophyta</taxon>
        <taxon>Bacillariophyceae</taxon>
        <taxon>Bacillariophycidae</taxon>
        <taxon>Naviculales</taxon>
        <taxon>Naviculaceae</taxon>
        <taxon>Seminavis</taxon>
    </lineage>
</organism>
<accession>A0A9N8EVC9</accession>
<keyword evidence="1" id="KW-0677">Repeat</keyword>
<dbReference type="InterPro" id="IPR016024">
    <property type="entry name" value="ARM-type_fold"/>
</dbReference>
<keyword evidence="5" id="KW-1185">Reference proteome</keyword>
<dbReference type="PANTHER" id="PTHR22895:SF0">
    <property type="entry name" value="ARMADILLO REPEAT-CONTAINING PROTEIN 6"/>
    <property type="match status" value="1"/>
</dbReference>
<proteinExistence type="predicted"/>
<evidence type="ECO:0000313" key="5">
    <source>
        <dbReference type="Proteomes" id="UP001153069"/>
    </source>
</evidence>
<dbReference type="OrthoDB" id="56591at2759"/>
<dbReference type="Pfam" id="PF23744">
    <property type="entry name" value="ARM_LRRK2"/>
    <property type="match status" value="1"/>
</dbReference>
<dbReference type="SUPFAM" id="SSF48371">
    <property type="entry name" value="ARM repeat"/>
    <property type="match status" value="1"/>
</dbReference>
<feature type="domain" description="LRRK2 ARM repeat" evidence="3">
    <location>
        <begin position="120"/>
        <end position="285"/>
    </location>
</feature>
<evidence type="ECO:0000256" key="2">
    <source>
        <dbReference type="SAM" id="MobiDB-lite"/>
    </source>
</evidence>
<dbReference type="EMBL" id="CAICTM010001985">
    <property type="protein sequence ID" value="CAB9527388.1"/>
    <property type="molecule type" value="Genomic_DNA"/>
</dbReference>